<dbReference type="Proteomes" id="UP000688137">
    <property type="component" value="Unassembled WGS sequence"/>
</dbReference>
<evidence type="ECO:0000313" key="2">
    <source>
        <dbReference type="Proteomes" id="UP000688137"/>
    </source>
</evidence>
<reference evidence="1" key="1">
    <citation type="submission" date="2021-01" db="EMBL/GenBank/DDBJ databases">
        <authorList>
            <consortium name="Genoscope - CEA"/>
            <person name="William W."/>
        </authorList>
    </citation>
    <scope>NUCLEOTIDE SEQUENCE</scope>
</reference>
<protein>
    <submittedName>
        <fullName evidence="1">Uncharacterized protein</fullName>
    </submittedName>
</protein>
<gene>
    <name evidence="1" type="ORF">PPRIM_AZ9-3.1.T1180003</name>
</gene>
<sequence length="299" mass="34053">MILAKISLHSLEEIIIFNWAIKLTDKYASTNNAATSKCRKQPNCVRFNAIDADQQQLLLPQLQHLKKKQVMKKLQQQLILNLILIQVDVKYSKYKTMHIIQRNQIIKQIIQKIIGLDINMNTTSEQSSDDAGNTETNKCKVRSCTETLQLQPILNVPLIKKCYINKSIGCVGAIQVMLVACSKFKGSLLNQIVLRRSAVIFQVNTKKNVMMVSHNLQQLMILSVSLMELHVFIMENFGTIFVQNGPRKTTKVGTAKETCVNRQFTETLNTLTTDTDFQKHHKDCCTSGYGYKSSMQNKR</sequence>
<keyword evidence="2" id="KW-1185">Reference proteome</keyword>
<accession>A0A8S1PGQ4</accession>
<comment type="caution">
    <text evidence="1">The sequence shown here is derived from an EMBL/GenBank/DDBJ whole genome shotgun (WGS) entry which is preliminary data.</text>
</comment>
<organism evidence="1 2">
    <name type="scientific">Paramecium primaurelia</name>
    <dbReference type="NCBI Taxonomy" id="5886"/>
    <lineage>
        <taxon>Eukaryota</taxon>
        <taxon>Sar</taxon>
        <taxon>Alveolata</taxon>
        <taxon>Ciliophora</taxon>
        <taxon>Intramacronucleata</taxon>
        <taxon>Oligohymenophorea</taxon>
        <taxon>Peniculida</taxon>
        <taxon>Parameciidae</taxon>
        <taxon>Paramecium</taxon>
    </lineage>
</organism>
<dbReference type="EMBL" id="CAJJDM010000121">
    <property type="protein sequence ID" value="CAD8102245.1"/>
    <property type="molecule type" value="Genomic_DNA"/>
</dbReference>
<name>A0A8S1PGQ4_PARPR</name>
<proteinExistence type="predicted"/>
<dbReference type="AlphaFoldDB" id="A0A8S1PGQ4"/>
<evidence type="ECO:0000313" key="1">
    <source>
        <dbReference type="EMBL" id="CAD8102245.1"/>
    </source>
</evidence>